<accession>U4LTV6</accession>
<dbReference type="Proteomes" id="UP000018144">
    <property type="component" value="Unassembled WGS sequence"/>
</dbReference>
<name>U4LTV6_PYROM</name>
<sequence>MVDMAELFNHNTYAYQTSDRQLKLPKCTLEETPGRHQMTQMTQPTPYPSISIHHQAFYDPSYNHNPRRWLHEHKDRVTLITRFQTQTQPTQETLSIYPYQYISE</sequence>
<gene>
    <name evidence="1" type="ORF">PCON_14190</name>
</gene>
<evidence type="ECO:0000313" key="2">
    <source>
        <dbReference type="Proteomes" id="UP000018144"/>
    </source>
</evidence>
<protein>
    <submittedName>
        <fullName evidence="1">Uncharacterized protein</fullName>
    </submittedName>
</protein>
<keyword evidence="2" id="KW-1185">Reference proteome</keyword>
<reference evidence="1 2" key="1">
    <citation type="journal article" date="2013" name="PLoS Genet.">
        <title>The genome and development-dependent transcriptomes of Pyronema confluens: a window into fungal evolution.</title>
        <authorList>
            <person name="Traeger S."/>
            <person name="Altegoer F."/>
            <person name="Freitag M."/>
            <person name="Gabaldon T."/>
            <person name="Kempken F."/>
            <person name="Kumar A."/>
            <person name="Marcet-Houben M."/>
            <person name="Poggeler S."/>
            <person name="Stajich J.E."/>
            <person name="Nowrousian M."/>
        </authorList>
    </citation>
    <scope>NUCLEOTIDE SEQUENCE [LARGE SCALE GENOMIC DNA]</scope>
    <source>
        <strain evidence="2">CBS 100304</strain>
        <tissue evidence="1">Vegetative mycelium</tissue>
    </source>
</reference>
<dbReference type="EMBL" id="HF936029">
    <property type="protein sequence ID" value="CCX33150.1"/>
    <property type="molecule type" value="Genomic_DNA"/>
</dbReference>
<proteinExistence type="predicted"/>
<organism evidence="1 2">
    <name type="scientific">Pyronema omphalodes (strain CBS 100304)</name>
    <name type="common">Pyronema confluens</name>
    <dbReference type="NCBI Taxonomy" id="1076935"/>
    <lineage>
        <taxon>Eukaryota</taxon>
        <taxon>Fungi</taxon>
        <taxon>Dikarya</taxon>
        <taxon>Ascomycota</taxon>
        <taxon>Pezizomycotina</taxon>
        <taxon>Pezizomycetes</taxon>
        <taxon>Pezizales</taxon>
        <taxon>Pyronemataceae</taxon>
        <taxon>Pyronema</taxon>
    </lineage>
</organism>
<dbReference type="AlphaFoldDB" id="U4LTV6"/>
<evidence type="ECO:0000313" key="1">
    <source>
        <dbReference type="EMBL" id="CCX33150.1"/>
    </source>
</evidence>